<organism evidence="1 2">
    <name type="scientific">Patagioenas fasciata monilis</name>
    <dbReference type="NCBI Taxonomy" id="372326"/>
    <lineage>
        <taxon>Eukaryota</taxon>
        <taxon>Metazoa</taxon>
        <taxon>Chordata</taxon>
        <taxon>Craniata</taxon>
        <taxon>Vertebrata</taxon>
        <taxon>Euteleostomi</taxon>
        <taxon>Archelosauria</taxon>
        <taxon>Archosauria</taxon>
        <taxon>Dinosauria</taxon>
        <taxon>Saurischia</taxon>
        <taxon>Theropoda</taxon>
        <taxon>Coelurosauria</taxon>
        <taxon>Aves</taxon>
        <taxon>Neognathae</taxon>
        <taxon>Neoaves</taxon>
        <taxon>Columbimorphae</taxon>
        <taxon>Columbiformes</taxon>
        <taxon>Columbidae</taxon>
        <taxon>Patagioenas</taxon>
    </lineage>
</organism>
<dbReference type="Proteomes" id="UP000190648">
    <property type="component" value="Unassembled WGS sequence"/>
</dbReference>
<keyword evidence="2" id="KW-1185">Reference proteome</keyword>
<sequence length="85" mass="8951">MGAALAKGEGNLPCSALLSPTGLLGGEPPGRLPVGSEHQFAVKLDSNSHKIIAVTSSSCFHQCCKGNNPEMSQLQICITQIRWCD</sequence>
<dbReference type="EMBL" id="LSYS01001584">
    <property type="protein sequence ID" value="OPJ88189.1"/>
    <property type="molecule type" value="Genomic_DNA"/>
</dbReference>
<name>A0A1V4KUM7_PATFA</name>
<evidence type="ECO:0000313" key="1">
    <source>
        <dbReference type="EMBL" id="OPJ88189.1"/>
    </source>
</evidence>
<evidence type="ECO:0000313" key="2">
    <source>
        <dbReference type="Proteomes" id="UP000190648"/>
    </source>
</evidence>
<comment type="caution">
    <text evidence="1">The sequence shown here is derived from an EMBL/GenBank/DDBJ whole genome shotgun (WGS) entry which is preliminary data.</text>
</comment>
<accession>A0A1V4KUM7</accession>
<proteinExistence type="predicted"/>
<protein>
    <submittedName>
        <fullName evidence="1">Uncharacterized protein</fullName>
    </submittedName>
</protein>
<reference evidence="1 2" key="1">
    <citation type="submission" date="2016-02" db="EMBL/GenBank/DDBJ databases">
        <title>Band-tailed pigeon sequencing and assembly.</title>
        <authorList>
            <person name="Soares A.E."/>
            <person name="Novak B.J."/>
            <person name="Rice E.S."/>
            <person name="O'Connell B."/>
            <person name="Chang D."/>
            <person name="Weber S."/>
            <person name="Shapiro B."/>
        </authorList>
    </citation>
    <scope>NUCLEOTIDE SEQUENCE [LARGE SCALE GENOMIC DNA]</scope>
    <source>
        <strain evidence="1">BTP2013</strain>
        <tissue evidence="1">Blood</tissue>
    </source>
</reference>
<dbReference type="AlphaFoldDB" id="A0A1V4KUM7"/>
<gene>
    <name evidence="1" type="ORF">AV530_008194</name>
</gene>